<protein>
    <submittedName>
        <fullName evidence="1">Uncharacterized protein</fullName>
    </submittedName>
</protein>
<dbReference type="AlphaFoldDB" id="A0A8H6YBA2"/>
<sequence length="175" mass="18945">MAEAVGGILLKGVVENGGPPLVAFIKRQMPAKQTEKWDKRVSEISLVLLGATPPSDDAPPDPDLTEFLASLAIYKENRALMAELNAAKANGAWNYLDRRKLSAKLADLGKNVYIVGVTTSTLIATKRLCRKAGHPQPCSLCSPQAAISASNAVDYIDEETEDAELYRIPTQPNPW</sequence>
<dbReference type="Proteomes" id="UP000620124">
    <property type="component" value="Unassembled WGS sequence"/>
</dbReference>
<accession>A0A8H6YBA2</accession>
<dbReference type="OrthoDB" id="3062862at2759"/>
<evidence type="ECO:0000313" key="1">
    <source>
        <dbReference type="EMBL" id="KAF7357873.1"/>
    </source>
</evidence>
<dbReference type="EMBL" id="JACAZI010000006">
    <property type="protein sequence ID" value="KAF7357873.1"/>
    <property type="molecule type" value="Genomic_DNA"/>
</dbReference>
<keyword evidence="2" id="KW-1185">Reference proteome</keyword>
<gene>
    <name evidence="1" type="ORF">MVEN_00833500</name>
</gene>
<name>A0A8H6YBA2_9AGAR</name>
<reference evidence="1" key="1">
    <citation type="submission" date="2020-05" db="EMBL/GenBank/DDBJ databases">
        <title>Mycena genomes resolve the evolution of fungal bioluminescence.</title>
        <authorList>
            <person name="Tsai I.J."/>
        </authorList>
    </citation>
    <scope>NUCLEOTIDE SEQUENCE</scope>
    <source>
        <strain evidence="1">CCC161011</strain>
    </source>
</reference>
<organism evidence="1 2">
    <name type="scientific">Mycena venus</name>
    <dbReference type="NCBI Taxonomy" id="2733690"/>
    <lineage>
        <taxon>Eukaryota</taxon>
        <taxon>Fungi</taxon>
        <taxon>Dikarya</taxon>
        <taxon>Basidiomycota</taxon>
        <taxon>Agaricomycotina</taxon>
        <taxon>Agaricomycetes</taxon>
        <taxon>Agaricomycetidae</taxon>
        <taxon>Agaricales</taxon>
        <taxon>Marasmiineae</taxon>
        <taxon>Mycenaceae</taxon>
        <taxon>Mycena</taxon>
    </lineage>
</organism>
<proteinExistence type="predicted"/>
<evidence type="ECO:0000313" key="2">
    <source>
        <dbReference type="Proteomes" id="UP000620124"/>
    </source>
</evidence>
<comment type="caution">
    <text evidence="1">The sequence shown here is derived from an EMBL/GenBank/DDBJ whole genome shotgun (WGS) entry which is preliminary data.</text>
</comment>